<sequence length="630" mass="70487">MKSFIKSHRLSLSFDRFGDSDQDSRYELFPELLGSGDSKYASTHQCRDRNIQPSSSRRFSEYHVRSKHNPDLSSPHSPTSPSSYSLKKFNPISYIRKRCSSEEYKRSSYIPSVEEYKEAGAIFGTRVHNWDSRNSTSNTTDLGVDANLACRHLEQAPNPGASTDLSSNYSLHLAPTNFSVKFNLSDTDISSDQIAISKATNKLAEEKKKNISSTLAKINDNNESLSETKDLQNLQNLPKDYNLTSTSHGTTEKTVIQAQNFHGLGIKNQKVKSSTTQNFDDPVQKINLFLRQSLVLNSDDDLNSSFDKSSIASPKTPNITPALVFEKRSISNGSTIDTFITANSPSFATNDASSFKDFGDAIDNEDTHSEFSFEEDITTGRTSSFKFYSSSPSTLQVYPGPSAKHPRGPISHVSKFPSVKFNSAGKGFQNDSQFCTNGSDWDPNEIIDLPVAPLKWTYSCDDLTENKTSTTSFSSRYVTKSCSNLHIDSDDTSNYDYDVFLDEVNADDDYSMEFHDASSYCNELNYQDSIISRQSRSSSRYFHSSRIIDLKRQHSVSRKSEYNATSLHAHKKSNKVPKLSQPRDISRRSFSSTNDTITGEFGLTELEENIYCSIMQNLAPPAQTTNESCC</sequence>
<gene>
    <name evidence="2" type="ORF">BN980_GECA02s04795g</name>
</gene>
<dbReference type="AlphaFoldDB" id="A0A0J9X3L7"/>
<proteinExistence type="predicted"/>
<feature type="region of interest" description="Disordered" evidence="1">
    <location>
        <begin position="561"/>
        <end position="592"/>
    </location>
</feature>
<reference evidence="2" key="1">
    <citation type="submission" date="2014-03" db="EMBL/GenBank/DDBJ databases">
        <authorList>
            <person name="Casaregola S."/>
        </authorList>
    </citation>
    <scope>NUCLEOTIDE SEQUENCE [LARGE SCALE GENOMIC DNA]</scope>
    <source>
        <strain evidence="2">CLIB 918</strain>
    </source>
</reference>
<keyword evidence="3" id="KW-1185">Reference proteome</keyword>
<evidence type="ECO:0000256" key="1">
    <source>
        <dbReference type="SAM" id="MobiDB-lite"/>
    </source>
</evidence>
<feature type="compositionally biased region" description="Low complexity" evidence="1">
    <location>
        <begin position="73"/>
        <end position="84"/>
    </location>
</feature>
<dbReference type="EMBL" id="CCBN010000002">
    <property type="protein sequence ID" value="CDO52028.1"/>
    <property type="molecule type" value="Genomic_DNA"/>
</dbReference>
<feature type="non-terminal residue" evidence="2">
    <location>
        <position position="630"/>
    </location>
</feature>
<name>A0A0J9X3L7_GEOCN</name>
<dbReference type="Proteomes" id="UP000242525">
    <property type="component" value="Unassembled WGS sequence"/>
</dbReference>
<protein>
    <submittedName>
        <fullName evidence="2">Uncharacterized protein</fullName>
    </submittedName>
</protein>
<feature type="region of interest" description="Disordered" evidence="1">
    <location>
        <begin position="36"/>
        <end position="84"/>
    </location>
</feature>
<accession>A0A0J9X3L7</accession>
<organism evidence="2 3">
    <name type="scientific">Geotrichum candidum</name>
    <name type="common">Oospora lactis</name>
    <name type="synonym">Dipodascus geotrichum</name>
    <dbReference type="NCBI Taxonomy" id="1173061"/>
    <lineage>
        <taxon>Eukaryota</taxon>
        <taxon>Fungi</taxon>
        <taxon>Dikarya</taxon>
        <taxon>Ascomycota</taxon>
        <taxon>Saccharomycotina</taxon>
        <taxon>Dipodascomycetes</taxon>
        <taxon>Dipodascales</taxon>
        <taxon>Dipodascaceae</taxon>
        <taxon>Geotrichum</taxon>
    </lineage>
</organism>
<evidence type="ECO:0000313" key="3">
    <source>
        <dbReference type="Proteomes" id="UP000242525"/>
    </source>
</evidence>
<comment type="caution">
    <text evidence="2">The sequence shown here is derived from an EMBL/GenBank/DDBJ whole genome shotgun (WGS) entry which is preliminary data.</text>
</comment>
<evidence type="ECO:0000313" key="2">
    <source>
        <dbReference type="EMBL" id="CDO52028.1"/>
    </source>
</evidence>
<feature type="compositionally biased region" description="Basic and acidic residues" evidence="1">
    <location>
        <begin position="58"/>
        <end position="70"/>
    </location>
</feature>